<evidence type="ECO:0000313" key="3">
    <source>
        <dbReference type="Proteomes" id="UP000604825"/>
    </source>
</evidence>
<dbReference type="EMBL" id="CAJGYO010000009">
    <property type="protein sequence ID" value="CAD6255209.1"/>
    <property type="molecule type" value="Genomic_DNA"/>
</dbReference>
<reference evidence="2" key="1">
    <citation type="submission" date="2020-10" db="EMBL/GenBank/DDBJ databases">
        <authorList>
            <person name="Han B."/>
            <person name="Lu T."/>
            <person name="Zhao Q."/>
            <person name="Huang X."/>
            <person name="Zhao Y."/>
        </authorList>
    </citation>
    <scope>NUCLEOTIDE SEQUENCE</scope>
</reference>
<evidence type="ECO:0000313" key="2">
    <source>
        <dbReference type="EMBL" id="CAD6255209.1"/>
    </source>
</evidence>
<dbReference type="AlphaFoldDB" id="A0A811QER4"/>
<gene>
    <name evidence="2" type="ORF">NCGR_LOCUS38803</name>
</gene>
<accession>A0A811QER4</accession>
<feature type="region of interest" description="Disordered" evidence="1">
    <location>
        <begin position="96"/>
        <end position="164"/>
    </location>
</feature>
<organism evidence="2 3">
    <name type="scientific">Miscanthus lutarioriparius</name>
    <dbReference type="NCBI Taxonomy" id="422564"/>
    <lineage>
        <taxon>Eukaryota</taxon>
        <taxon>Viridiplantae</taxon>
        <taxon>Streptophyta</taxon>
        <taxon>Embryophyta</taxon>
        <taxon>Tracheophyta</taxon>
        <taxon>Spermatophyta</taxon>
        <taxon>Magnoliopsida</taxon>
        <taxon>Liliopsida</taxon>
        <taxon>Poales</taxon>
        <taxon>Poaceae</taxon>
        <taxon>PACMAD clade</taxon>
        <taxon>Panicoideae</taxon>
        <taxon>Andropogonodae</taxon>
        <taxon>Andropogoneae</taxon>
        <taxon>Saccharinae</taxon>
        <taxon>Miscanthus</taxon>
    </lineage>
</organism>
<evidence type="ECO:0000256" key="1">
    <source>
        <dbReference type="SAM" id="MobiDB-lite"/>
    </source>
</evidence>
<proteinExistence type="predicted"/>
<sequence length="217" mass="23786">MATCMVLFPEGRDESDLSPSKKRLHADAVRVGALQSHDAVVGLAASRKSRRIRPKKVQHMPEQDKIKYYSPATSYDEDTGAFFVFFFPVRRLARHTSRRRTLPGGAPERRSGLLAGVASDSLVTPPTRSSSRDAARVTSSSGRADEQPPVAWSRRAPPRRWAHQQREYPRLQAAMAHLQADALQAGRAPSPAAAHLQASPLPCGGASPWLALFHGEH</sequence>
<protein>
    <submittedName>
        <fullName evidence="2">Uncharacterized protein</fullName>
    </submittedName>
</protein>
<name>A0A811QER4_9POAL</name>
<keyword evidence="3" id="KW-1185">Reference proteome</keyword>
<comment type="caution">
    <text evidence="2">The sequence shown here is derived from an EMBL/GenBank/DDBJ whole genome shotgun (WGS) entry which is preliminary data.</text>
</comment>
<dbReference type="Proteomes" id="UP000604825">
    <property type="component" value="Unassembled WGS sequence"/>
</dbReference>